<feature type="compositionally biased region" description="Polar residues" evidence="8">
    <location>
        <begin position="1324"/>
        <end position="1333"/>
    </location>
</feature>
<keyword evidence="5" id="KW-0287">Flowering</keyword>
<dbReference type="PROSITE" id="PS51391">
    <property type="entry name" value="CID"/>
    <property type="match status" value="1"/>
</dbReference>
<feature type="compositionally biased region" description="Basic and acidic residues" evidence="8">
    <location>
        <begin position="456"/>
        <end position="476"/>
    </location>
</feature>
<feature type="compositionally biased region" description="Low complexity" evidence="8">
    <location>
        <begin position="1299"/>
        <end position="1311"/>
    </location>
</feature>
<comment type="caution">
    <text evidence="11">The sequence shown here is derived from an EMBL/GenBank/DDBJ whole genome shotgun (WGS) entry which is preliminary data.</text>
</comment>
<evidence type="ECO:0000256" key="4">
    <source>
        <dbReference type="ARBA" id="ARBA00023015"/>
    </source>
</evidence>
<dbReference type="InterPro" id="IPR000313">
    <property type="entry name" value="PWWP_dom"/>
</dbReference>
<evidence type="ECO:0000256" key="5">
    <source>
        <dbReference type="ARBA" id="ARBA00023089"/>
    </source>
</evidence>
<sequence length="1455" mass="156920">MAGGRKRGASKAKVQDLSLGDLVLAKVKGFPPWPAKVSRPEDWDQGHDPKKYFVHFFGTQEIAFVAPGDIQIFTSETKRKLLDKIQGKAKNFVQAVEEICLAFEELQKEKSNSLRDDTDRSRPGCEVSSADPVEDDGAESDLKNGTAAARPNEQTTIDGGDLQSHKGETDNEDTKPSVSGCAGGGSSPIISSERKHKISNGAQPKVELSASSLDDLSDMKEVSGDKTSHIDHSKYPKNGQKNFTDDQKSKKFASGLRRRSEDVVEGHKNSSSVVTPMKDEKSDSCVDVPDSEEQLKDGVKEKVSGSRVRSFSSGALKTYSNHSGGRKEKDLLKAKRNVKRSGIAWDALVNSKAETSGKKKSGVPGLERPKLEMDEILYPAKMSKCIDIKNVASKGSQGRNMNHASSSNNDNDNTAKQSEFKRVTPPVLALRAPTAMGSGNSGDEAELSQAKRRRRALEPRSDSSDCKFGKNSRDLKIGASSSNNVKIPVSQSLKKRRAVCLYDEDEDDDKPKTPVHGGSVRNVKEPLSVSDVSNRTGPHHMGSCAQPKVGGSAGFENVGSKEVSAQGEIGPSSLVLPRTVERKPAAYVSLSPKRSEAEPLSSKEIKPVPISPKKSPLSVSATKPVVEQHKGTRAPTKVSNNGTQKKTQPGSAKGSVLGSGSLKSSQNQVSGQRNKPAASVDRPKSTPKAISRINDGGGVPSETLIGLDTGIEDRSGSLIDSKTPDSVMSMKHLIAAAQAKRRQAHSQQFTLGNASSVLMSISDLKGRSPSPSTVHPFLSAIGNSMQGDVQGFPHQANLISPSNLSHQAASQSLPETEEIEERRASSGHRAAGGSLSGDTEAAVARDAFEGMIETLSRTKESIGRATRLAIDCAKYGISNEVVELLIRKLESEPDLSHRIDLFFLVDSITQCSHNQKGIAGASYIPTVQAALPRLLAAAAPLGNSARENRRQCLKVLGLWLDRKIFPQSVLRRYMDDFGGSKNDTITGFSLRRPSRSERAIDDPIREMEGMLVDEYGSNATFQLPGLLSSNAFEEEEDEDLPSSSCKDACDASPVELACAVVESETCMVTPNDRRHCILEDVDGELEMEDVSGHLKEERPFTNTSLEMDVQQQGMDRLRELASNSGNEFSPLLEGSPPLPPDSPPPLPPLPPSPPPPPPPPASSPSPPPPPPPPPPTQPPPLPAPPLGPPPSSPPPSFAPQPLAPPQCTLLSQTPVKSSQLAYQTTVPHEFPSTSNGNQIVQRVVNTSQGAHIDAAGKSELFPQQSSCFAPIRVCTSREPSGYNSSRQLEYGHNDIYLNSQSSQPSQQFQPSNTTFVQRPLHPSLPQNPSSHFSFTKPAIPQHPQHSYPPYSLPPQHDSRRQYVADEQWRMPSAEYNADNQRGGWVAGRNPSHPGPLSVQEGYFRPQVERPPPNNLVFPINMANNLPAGAPSSGHVVSHMLPCRPDMSTVNCWRPA</sequence>
<dbReference type="GO" id="GO:0009908">
    <property type="term" value="P:flower development"/>
    <property type="evidence" value="ECO:0007669"/>
    <property type="project" value="UniProtKB-KW"/>
</dbReference>
<feature type="compositionally biased region" description="Polar residues" evidence="8">
    <location>
        <begin position="393"/>
        <end position="404"/>
    </location>
</feature>
<feature type="compositionally biased region" description="Pro residues" evidence="8">
    <location>
        <begin position="1136"/>
        <end position="1204"/>
    </location>
</feature>
<dbReference type="Gene3D" id="2.30.30.140">
    <property type="match status" value="1"/>
</dbReference>
<evidence type="ECO:0000313" key="12">
    <source>
        <dbReference type="Proteomes" id="UP001054252"/>
    </source>
</evidence>
<evidence type="ECO:0008006" key="13">
    <source>
        <dbReference type="Google" id="ProtNLM"/>
    </source>
</evidence>
<keyword evidence="2" id="KW-0217">Developmental protein</keyword>
<evidence type="ECO:0000256" key="3">
    <source>
        <dbReference type="ARBA" id="ARBA00022664"/>
    </source>
</evidence>
<protein>
    <recommendedName>
        <fullName evidence="13">ENHANCER OF AG-4 protein 2</fullName>
    </recommendedName>
</protein>
<evidence type="ECO:0000256" key="6">
    <source>
        <dbReference type="ARBA" id="ARBA00023163"/>
    </source>
</evidence>
<gene>
    <name evidence="11" type="ORF">SLEP1_g31294</name>
</gene>
<dbReference type="EMBL" id="BPVZ01000057">
    <property type="protein sequence ID" value="GKV21299.1"/>
    <property type="molecule type" value="Genomic_DNA"/>
</dbReference>
<feature type="domain" description="CID" evidence="10">
    <location>
        <begin position="840"/>
        <end position="981"/>
    </location>
</feature>
<reference evidence="11 12" key="1">
    <citation type="journal article" date="2021" name="Commun. Biol.">
        <title>The genome of Shorea leprosula (Dipterocarpaceae) highlights the ecological relevance of drought in aseasonal tropical rainforests.</title>
        <authorList>
            <person name="Ng K.K.S."/>
            <person name="Kobayashi M.J."/>
            <person name="Fawcett J.A."/>
            <person name="Hatakeyama M."/>
            <person name="Paape T."/>
            <person name="Ng C.H."/>
            <person name="Ang C.C."/>
            <person name="Tnah L.H."/>
            <person name="Lee C.T."/>
            <person name="Nishiyama T."/>
            <person name="Sese J."/>
            <person name="O'Brien M.J."/>
            <person name="Copetti D."/>
            <person name="Mohd Noor M.I."/>
            <person name="Ong R.C."/>
            <person name="Putra M."/>
            <person name="Sireger I.Z."/>
            <person name="Indrioko S."/>
            <person name="Kosugi Y."/>
            <person name="Izuno A."/>
            <person name="Isagi Y."/>
            <person name="Lee S.L."/>
            <person name="Shimizu K.K."/>
        </authorList>
    </citation>
    <scope>NUCLEOTIDE SEQUENCE [LARGE SCALE GENOMIC DNA]</scope>
    <source>
        <strain evidence="11">214</strain>
    </source>
</reference>
<feature type="compositionally biased region" description="Basic and acidic residues" evidence="8">
    <location>
        <begin position="258"/>
        <end position="268"/>
    </location>
</feature>
<feature type="compositionally biased region" description="Basic and acidic residues" evidence="8">
    <location>
        <begin position="163"/>
        <end position="175"/>
    </location>
</feature>
<evidence type="ECO:0000256" key="8">
    <source>
        <dbReference type="SAM" id="MobiDB-lite"/>
    </source>
</evidence>
<evidence type="ECO:0000256" key="1">
    <source>
        <dbReference type="ARBA" id="ARBA00004123"/>
    </source>
</evidence>
<dbReference type="PROSITE" id="PS50812">
    <property type="entry name" value="PWWP"/>
    <property type="match status" value="1"/>
</dbReference>
<comment type="subcellular location">
    <subcellularLocation>
        <location evidence="1">Nucleus</location>
    </subcellularLocation>
</comment>
<feature type="region of interest" description="Disordered" evidence="8">
    <location>
        <begin position="803"/>
        <end position="838"/>
    </location>
</feature>
<dbReference type="GO" id="GO:0005634">
    <property type="term" value="C:nucleus"/>
    <property type="evidence" value="ECO:0007669"/>
    <property type="project" value="UniProtKB-SubCell"/>
</dbReference>
<feature type="region of interest" description="Disordered" evidence="8">
    <location>
        <begin position="504"/>
        <end position="705"/>
    </location>
</feature>
<accession>A0AAV5KA85</accession>
<evidence type="ECO:0000256" key="7">
    <source>
        <dbReference type="ARBA" id="ARBA00023242"/>
    </source>
</evidence>
<dbReference type="PANTHER" id="PTHR12550:SF70">
    <property type="entry name" value="JIL-1 ANCHORING AND STABILIZING PROTEIN, ISOFORM A"/>
    <property type="match status" value="1"/>
</dbReference>
<feature type="compositionally biased region" description="Low complexity" evidence="8">
    <location>
        <begin position="305"/>
        <end position="314"/>
    </location>
</feature>
<feature type="region of interest" description="Disordered" evidence="8">
    <location>
        <begin position="1297"/>
        <end position="1356"/>
    </location>
</feature>
<dbReference type="Pfam" id="PF00855">
    <property type="entry name" value="PWWP"/>
    <property type="match status" value="1"/>
</dbReference>
<feature type="region of interest" description="Disordered" evidence="8">
    <location>
        <begin position="110"/>
        <end position="372"/>
    </location>
</feature>
<feature type="compositionally biased region" description="Low complexity" evidence="8">
    <location>
        <begin position="607"/>
        <end position="620"/>
    </location>
</feature>
<keyword evidence="3" id="KW-0507">mRNA processing</keyword>
<feature type="compositionally biased region" description="Basic and acidic residues" evidence="8">
    <location>
        <begin position="217"/>
        <end position="234"/>
    </location>
</feature>
<dbReference type="SMART" id="SM00582">
    <property type="entry name" value="RPR"/>
    <property type="match status" value="1"/>
</dbReference>
<feature type="compositionally biased region" description="Polar residues" evidence="8">
    <location>
        <begin position="803"/>
        <end position="814"/>
    </location>
</feature>
<keyword evidence="4" id="KW-0805">Transcription regulation</keyword>
<dbReference type="InterPro" id="IPR006569">
    <property type="entry name" value="CID_dom"/>
</dbReference>
<evidence type="ECO:0000313" key="11">
    <source>
        <dbReference type="EMBL" id="GKV21299.1"/>
    </source>
</evidence>
<keyword evidence="12" id="KW-1185">Reference proteome</keyword>
<dbReference type="Pfam" id="PF04818">
    <property type="entry name" value="CID"/>
    <property type="match status" value="1"/>
</dbReference>
<dbReference type="PRINTS" id="PR01217">
    <property type="entry name" value="PRICHEXTENSN"/>
</dbReference>
<feature type="region of interest" description="Disordered" evidence="8">
    <location>
        <begin position="389"/>
        <end position="482"/>
    </location>
</feature>
<keyword evidence="6" id="KW-0804">Transcription</keyword>
<dbReference type="GO" id="GO:0006397">
    <property type="term" value="P:mRNA processing"/>
    <property type="evidence" value="ECO:0007669"/>
    <property type="project" value="UniProtKB-KW"/>
</dbReference>
<evidence type="ECO:0000259" key="10">
    <source>
        <dbReference type="PROSITE" id="PS51391"/>
    </source>
</evidence>
<feature type="region of interest" description="Disordered" evidence="8">
    <location>
        <begin position="1125"/>
        <end position="1208"/>
    </location>
</feature>
<keyword evidence="7" id="KW-0539">Nucleus</keyword>
<feature type="compositionally biased region" description="Basic and acidic residues" evidence="8">
    <location>
        <begin position="293"/>
        <end position="304"/>
    </location>
</feature>
<dbReference type="PANTHER" id="PTHR12550">
    <property type="entry name" value="HEPATOMA-DERIVED GROWTH FACTOR-RELATED"/>
    <property type="match status" value="1"/>
</dbReference>
<feature type="compositionally biased region" description="Basic and acidic residues" evidence="8">
    <location>
        <begin position="110"/>
        <end position="123"/>
    </location>
</feature>
<dbReference type="InterPro" id="IPR008942">
    <property type="entry name" value="ENTH_VHS"/>
</dbReference>
<evidence type="ECO:0000256" key="2">
    <source>
        <dbReference type="ARBA" id="ARBA00022473"/>
    </source>
</evidence>
<feature type="compositionally biased region" description="Basic and acidic residues" evidence="8">
    <location>
        <begin position="593"/>
        <end position="606"/>
    </location>
</feature>
<organism evidence="11 12">
    <name type="scientific">Rubroshorea leprosula</name>
    <dbReference type="NCBI Taxonomy" id="152421"/>
    <lineage>
        <taxon>Eukaryota</taxon>
        <taxon>Viridiplantae</taxon>
        <taxon>Streptophyta</taxon>
        <taxon>Embryophyta</taxon>
        <taxon>Tracheophyta</taxon>
        <taxon>Spermatophyta</taxon>
        <taxon>Magnoliopsida</taxon>
        <taxon>eudicotyledons</taxon>
        <taxon>Gunneridae</taxon>
        <taxon>Pentapetalae</taxon>
        <taxon>rosids</taxon>
        <taxon>malvids</taxon>
        <taxon>Malvales</taxon>
        <taxon>Dipterocarpaceae</taxon>
        <taxon>Rubroshorea</taxon>
    </lineage>
</organism>
<dbReference type="FunFam" id="1.25.40.90:FF:000037">
    <property type="entry name" value="Enhancer of ag-4 2"/>
    <property type="match status" value="1"/>
</dbReference>
<dbReference type="SUPFAM" id="SSF63748">
    <property type="entry name" value="Tudor/PWWP/MBT"/>
    <property type="match status" value="1"/>
</dbReference>
<dbReference type="Gene3D" id="1.25.40.90">
    <property type="match status" value="1"/>
</dbReference>
<feature type="compositionally biased region" description="Polar residues" evidence="8">
    <location>
        <begin position="637"/>
        <end position="649"/>
    </location>
</feature>
<dbReference type="Proteomes" id="UP001054252">
    <property type="component" value="Unassembled WGS sequence"/>
</dbReference>
<name>A0AAV5KA85_9ROSI</name>
<feature type="compositionally biased region" description="Low complexity" evidence="8">
    <location>
        <begin position="650"/>
        <end position="665"/>
    </location>
</feature>
<feature type="domain" description="PWWP" evidence="9">
    <location>
        <begin position="19"/>
        <end position="76"/>
    </location>
</feature>
<evidence type="ECO:0000259" key="9">
    <source>
        <dbReference type="PROSITE" id="PS50812"/>
    </source>
</evidence>
<proteinExistence type="predicted"/>
<dbReference type="SMART" id="SM00293">
    <property type="entry name" value="PWWP"/>
    <property type="match status" value="1"/>
</dbReference>